<protein>
    <submittedName>
        <fullName evidence="2">Uncharacterized protein</fullName>
    </submittedName>
</protein>
<feature type="region of interest" description="Disordered" evidence="1">
    <location>
        <begin position="84"/>
        <end position="104"/>
    </location>
</feature>
<keyword evidence="3" id="KW-1185">Reference proteome</keyword>
<dbReference type="EMBL" id="BGZK01002730">
    <property type="protein sequence ID" value="GBP96080.1"/>
    <property type="molecule type" value="Genomic_DNA"/>
</dbReference>
<proteinExistence type="predicted"/>
<sequence>MGMGRAPSAGRLGADAPRVWRALPRTAPVPSSIYLDLERDSEAHRFSGALQPTRRTHGLVVDVDPADGFVKFINSSSVIDPVAERRGRSGRPVTSGSGPGAAPALATPIYHRTKAELDRAALHCTPSPGTSSGNQCNMAPGSTYYHLYVFDPRGRPAPPAPATQ</sequence>
<evidence type="ECO:0000313" key="2">
    <source>
        <dbReference type="EMBL" id="GBP96080.1"/>
    </source>
</evidence>
<organism evidence="2 3">
    <name type="scientific">Eumeta variegata</name>
    <name type="common">Bagworm moth</name>
    <name type="synonym">Eumeta japonica</name>
    <dbReference type="NCBI Taxonomy" id="151549"/>
    <lineage>
        <taxon>Eukaryota</taxon>
        <taxon>Metazoa</taxon>
        <taxon>Ecdysozoa</taxon>
        <taxon>Arthropoda</taxon>
        <taxon>Hexapoda</taxon>
        <taxon>Insecta</taxon>
        <taxon>Pterygota</taxon>
        <taxon>Neoptera</taxon>
        <taxon>Endopterygota</taxon>
        <taxon>Lepidoptera</taxon>
        <taxon>Glossata</taxon>
        <taxon>Ditrysia</taxon>
        <taxon>Tineoidea</taxon>
        <taxon>Psychidae</taxon>
        <taxon>Oiketicinae</taxon>
        <taxon>Eumeta</taxon>
    </lineage>
</organism>
<comment type="caution">
    <text evidence="2">The sequence shown here is derived from an EMBL/GenBank/DDBJ whole genome shotgun (WGS) entry which is preliminary data.</text>
</comment>
<dbReference type="Proteomes" id="UP000299102">
    <property type="component" value="Unassembled WGS sequence"/>
</dbReference>
<name>A0A4C2A7C0_EUMVA</name>
<gene>
    <name evidence="2" type="ORF">EVAR_66112_1</name>
</gene>
<evidence type="ECO:0000313" key="3">
    <source>
        <dbReference type="Proteomes" id="UP000299102"/>
    </source>
</evidence>
<dbReference type="AlphaFoldDB" id="A0A4C2A7C0"/>
<evidence type="ECO:0000256" key="1">
    <source>
        <dbReference type="SAM" id="MobiDB-lite"/>
    </source>
</evidence>
<accession>A0A4C2A7C0</accession>
<reference evidence="2 3" key="1">
    <citation type="journal article" date="2019" name="Commun. Biol.">
        <title>The bagworm genome reveals a unique fibroin gene that provides high tensile strength.</title>
        <authorList>
            <person name="Kono N."/>
            <person name="Nakamura H."/>
            <person name="Ohtoshi R."/>
            <person name="Tomita M."/>
            <person name="Numata K."/>
            <person name="Arakawa K."/>
        </authorList>
    </citation>
    <scope>NUCLEOTIDE SEQUENCE [LARGE SCALE GENOMIC DNA]</scope>
</reference>